<feature type="transmembrane region" description="Helical" evidence="6">
    <location>
        <begin position="82"/>
        <end position="102"/>
    </location>
</feature>
<name>A0A7D7N895_9NEIS</name>
<keyword evidence="3 6" id="KW-0812">Transmembrane</keyword>
<evidence type="ECO:0000256" key="6">
    <source>
        <dbReference type="SAM" id="Phobius"/>
    </source>
</evidence>
<dbReference type="KEGG" id="nsg:H3L94_02970"/>
<dbReference type="PANTHER" id="PTHR33931">
    <property type="entry name" value="HOLIN-LIKE PROTEIN CIDA-RELATED"/>
    <property type="match status" value="1"/>
</dbReference>
<dbReference type="Pfam" id="PF03788">
    <property type="entry name" value="LrgA"/>
    <property type="match status" value="1"/>
</dbReference>
<keyword evidence="4 6" id="KW-1133">Transmembrane helix</keyword>
<gene>
    <name evidence="7" type="ORF">H3L94_02970</name>
</gene>
<protein>
    <submittedName>
        <fullName evidence="7">CidA/LrgA family protein</fullName>
    </submittedName>
</protein>
<sequence length="112" mass="12571">MIRAFAIIFACLAAGELLVRLTGLKLPASIPGLLLLFVLLQLGWVKAEWFKQITDFLMQNLMLLLIPPCVALMDHLDLIARDFWSITLATIASSILVLLASAKTHELMRKRR</sequence>
<feature type="transmembrane region" description="Helical" evidence="6">
    <location>
        <begin position="28"/>
        <end position="45"/>
    </location>
</feature>
<reference evidence="7 8" key="1">
    <citation type="submission" date="2020-07" db="EMBL/GenBank/DDBJ databases">
        <title>Genomic diversity of species in the Neisseriaceae family.</title>
        <authorList>
            <person name="Vincent A.T."/>
            <person name="Bernet E."/>
            <person name="Veyrier F.J."/>
        </authorList>
    </citation>
    <scope>NUCLEOTIDE SEQUENCE [LARGE SCALE GENOMIC DNA]</scope>
    <source>
        <strain evidence="7 8">DSM 22244</strain>
    </source>
</reference>
<proteinExistence type="predicted"/>
<dbReference type="GO" id="GO:0005886">
    <property type="term" value="C:plasma membrane"/>
    <property type="evidence" value="ECO:0007669"/>
    <property type="project" value="UniProtKB-SubCell"/>
</dbReference>
<keyword evidence="2" id="KW-1003">Cell membrane</keyword>
<evidence type="ECO:0000256" key="3">
    <source>
        <dbReference type="ARBA" id="ARBA00022692"/>
    </source>
</evidence>
<evidence type="ECO:0000256" key="4">
    <source>
        <dbReference type="ARBA" id="ARBA00022989"/>
    </source>
</evidence>
<evidence type="ECO:0000256" key="2">
    <source>
        <dbReference type="ARBA" id="ARBA00022475"/>
    </source>
</evidence>
<dbReference type="InterPro" id="IPR005538">
    <property type="entry name" value="LrgA/CidA"/>
</dbReference>
<organism evidence="7 8">
    <name type="scientific">Neisseria shayeganii</name>
    <dbReference type="NCBI Taxonomy" id="607712"/>
    <lineage>
        <taxon>Bacteria</taxon>
        <taxon>Pseudomonadati</taxon>
        <taxon>Pseudomonadota</taxon>
        <taxon>Betaproteobacteria</taxon>
        <taxon>Neisseriales</taxon>
        <taxon>Neisseriaceae</taxon>
        <taxon>Neisseria</taxon>
    </lineage>
</organism>
<evidence type="ECO:0000256" key="1">
    <source>
        <dbReference type="ARBA" id="ARBA00004651"/>
    </source>
</evidence>
<dbReference type="EMBL" id="CP059567">
    <property type="protein sequence ID" value="QMT41021.1"/>
    <property type="molecule type" value="Genomic_DNA"/>
</dbReference>
<feature type="transmembrane region" description="Helical" evidence="6">
    <location>
        <begin position="57"/>
        <end position="76"/>
    </location>
</feature>
<dbReference type="PANTHER" id="PTHR33931:SF5">
    <property type="entry name" value="UPF0299 MEMBRANE PROTEIN YOHJ"/>
    <property type="match status" value="1"/>
</dbReference>
<dbReference type="Proteomes" id="UP000514752">
    <property type="component" value="Chromosome"/>
</dbReference>
<comment type="subcellular location">
    <subcellularLocation>
        <location evidence="1">Cell membrane</location>
        <topology evidence="1">Multi-pass membrane protein</topology>
    </subcellularLocation>
</comment>
<dbReference type="RefSeq" id="WP_009119356.1">
    <property type="nucleotide sequence ID" value="NZ_CP059567.1"/>
</dbReference>
<evidence type="ECO:0000313" key="8">
    <source>
        <dbReference type="Proteomes" id="UP000514752"/>
    </source>
</evidence>
<keyword evidence="5 6" id="KW-0472">Membrane</keyword>
<evidence type="ECO:0000313" key="7">
    <source>
        <dbReference type="EMBL" id="QMT41021.1"/>
    </source>
</evidence>
<evidence type="ECO:0000256" key="5">
    <source>
        <dbReference type="ARBA" id="ARBA00023136"/>
    </source>
</evidence>
<dbReference type="AlphaFoldDB" id="A0A7D7N895"/>
<accession>A0A7D7N895</accession>